<keyword evidence="3" id="KW-1185">Reference proteome</keyword>
<feature type="domain" description="FAD dependent oxidoreductase" evidence="1">
    <location>
        <begin position="113"/>
        <end position="337"/>
    </location>
</feature>
<dbReference type="Pfam" id="PF01266">
    <property type="entry name" value="DAO"/>
    <property type="match status" value="1"/>
</dbReference>
<protein>
    <recommendedName>
        <fullName evidence="1">FAD dependent oxidoreductase domain-containing protein</fullName>
    </recommendedName>
</protein>
<organism evidence="2 3">
    <name type="scientific">Escovopsis weberi</name>
    <dbReference type="NCBI Taxonomy" id="150374"/>
    <lineage>
        <taxon>Eukaryota</taxon>
        <taxon>Fungi</taxon>
        <taxon>Dikarya</taxon>
        <taxon>Ascomycota</taxon>
        <taxon>Pezizomycotina</taxon>
        <taxon>Sordariomycetes</taxon>
        <taxon>Hypocreomycetidae</taxon>
        <taxon>Hypocreales</taxon>
        <taxon>Hypocreaceae</taxon>
        <taxon>Escovopsis</taxon>
    </lineage>
</organism>
<dbReference type="GO" id="GO:0005737">
    <property type="term" value="C:cytoplasm"/>
    <property type="evidence" value="ECO:0007669"/>
    <property type="project" value="TreeGrafter"/>
</dbReference>
<dbReference type="AlphaFoldDB" id="A0A0M9VSH6"/>
<dbReference type="InterPro" id="IPR006076">
    <property type="entry name" value="FAD-dep_OxRdtase"/>
</dbReference>
<reference evidence="2 3" key="1">
    <citation type="submission" date="2015-07" db="EMBL/GenBank/DDBJ databases">
        <title>The genome of the fungus Escovopsis weberi, a specialized disease agent of ant agriculture.</title>
        <authorList>
            <person name="de Man T.J."/>
            <person name="Stajich J.E."/>
            <person name="Kubicek C.P."/>
            <person name="Chenthamara K."/>
            <person name="Atanasova L."/>
            <person name="Druzhinina I.S."/>
            <person name="Birnbaum S."/>
            <person name="Barribeau S.M."/>
            <person name="Teiling C."/>
            <person name="Suen G."/>
            <person name="Currie C."/>
            <person name="Gerardo N.M."/>
        </authorList>
    </citation>
    <scope>NUCLEOTIDE SEQUENCE [LARGE SCALE GENOMIC DNA]</scope>
</reference>
<dbReference type="Proteomes" id="UP000053831">
    <property type="component" value="Unassembled WGS sequence"/>
</dbReference>
<accession>A0A0M9VSH6</accession>
<dbReference type="EMBL" id="LGSR01000022">
    <property type="protein sequence ID" value="KOS17702.1"/>
    <property type="molecule type" value="Genomic_DNA"/>
</dbReference>
<dbReference type="STRING" id="150374.A0A0M9VSH6"/>
<evidence type="ECO:0000313" key="2">
    <source>
        <dbReference type="EMBL" id="KOS17702.1"/>
    </source>
</evidence>
<dbReference type="PANTHER" id="PTHR13847:SF213">
    <property type="entry name" value="DEPENDENT OXIDOREDUCTASE, PUTATIVE-RELATED"/>
    <property type="match status" value="1"/>
</dbReference>
<dbReference type="Gene3D" id="3.50.50.60">
    <property type="entry name" value="FAD/NAD(P)-binding domain"/>
    <property type="match status" value="1"/>
</dbReference>
<dbReference type="Gene3D" id="3.30.9.10">
    <property type="entry name" value="D-Amino Acid Oxidase, subunit A, domain 2"/>
    <property type="match status" value="1"/>
</dbReference>
<dbReference type="InterPro" id="IPR036188">
    <property type="entry name" value="FAD/NAD-bd_sf"/>
</dbReference>
<dbReference type="SUPFAM" id="SSF51905">
    <property type="entry name" value="FAD/NAD(P)-binding domain"/>
    <property type="match status" value="1"/>
</dbReference>
<comment type="caution">
    <text evidence="2">The sequence shown here is derived from an EMBL/GenBank/DDBJ whole genome shotgun (WGS) entry which is preliminary data.</text>
</comment>
<dbReference type="OrthoDB" id="429143at2759"/>
<dbReference type="PANTHER" id="PTHR13847">
    <property type="entry name" value="SARCOSINE DEHYDROGENASE-RELATED"/>
    <property type="match status" value="1"/>
</dbReference>
<evidence type="ECO:0000313" key="3">
    <source>
        <dbReference type="Proteomes" id="UP000053831"/>
    </source>
</evidence>
<evidence type="ECO:0000259" key="1">
    <source>
        <dbReference type="Pfam" id="PF01266"/>
    </source>
</evidence>
<name>A0A0M9VSH6_ESCWE</name>
<sequence length="338" mass="36246">MGGAISRLAGDLRAAHLVKMALALGTSHRALLRRASSDPGLPVESPTPSTTLPADADVAIIGSDITGAAAARTLCELAVRTADLFLDEDDFRETRESVEALARGLPRVDVQVWEADAARCADLRISTHTSVEGVDGDSGDAERPYAVRTSRGEIHARHVLHATNGFAGHLVPVLRGRLTGVLGHMTAQRPENDFPRRRGMISWSVIHSPGFDYASQRPEREDGSAGDLMLGGGLSRSKDGGLDQFGVWDDGRIDAFPLMHLRGSMATVFEPKWGAGGELISAWTGIMGFTGDALPFVGWLPPDENENENENENEMPRMTGFDSHGQWIAAGFNGEGMV</sequence>
<gene>
    <name evidence="2" type="ORF">ESCO_003329</name>
</gene>
<proteinExistence type="predicted"/>